<evidence type="ECO:0000313" key="3">
    <source>
        <dbReference type="Proteomes" id="UP001161247"/>
    </source>
</evidence>
<evidence type="ECO:0000313" key="2">
    <source>
        <dbReference type="EMBL" id="CAI9106008.1"/>
    </source>
</evidence>
<dbReference type="Proteomes" id="UP001161247">
    <property type="component" value="Chromosome 5"/>
</dbReference>
<reference evidence="2" key="1">
    <citation type="submission" date="2023-03" db="EMBL/GenBank/DDBJ databases">
        <authorList>
            <person name="Julca I."/>
        </authorList>
    </citation>
    <scope>NUCLEOTIDE SEQUENCE</scope>
</reference>
<proteinExistence type="predicted"/>
<sequence length="111" mass="13009">MECSHIQLSSALDQQHRSNNHWYNLNKSSNRRHKSSKYNNYYGNRHSVSKCNNWQWETSHPTNTAVVMPPEETYVNGFQEHVDLSNEYGETSSSKEVDDEIDCRERCDAEP</sequence>
<organism evidence="2 3">
    <name type="scientific">Oldenlandia corymbosa var. corymbosa</name>
    <dbReference type="NCBI Taxonomy" id="529605"/>
    <lineage>
        <taxon>Eukaryota</taxon>
        <taxon>Viridiplantae</taxon>
        <taxon>Streptophyta</taxon>
        <taxon>Embryophyta</taxon>
        <taxon>Tracheophyta</taxon>
        <taxon>Spermatophyta</taxon>
        <taxon>Magnoliopsida</taxon>
        <taxon>eudicotyledons</taxon>
        <taxon>Gunneridae</taxon>
        <taxon>Pentapetalae</taxon>
        <taxon>asterids</taxon>
        <taxon>lamiids</taxon>
        <taxon>Gentianales</taxon>
        <taxon>Rubiaceae</taxon>
        <taxon>Rubioideae</taxon>
        <taxon>Spermacoceae</taxon>
        <taxon>Hedyotis-Oldenlandia complex</taxon>
        <taxon>Oldenlandia</taxon>
    </lineage>
</organism>
<keyword evidence="3" id="KW-1185">Reference proteome</keyword>
<protein>
    <submittedName>
        <fullName evidence="2">OLC1v1005056C1</fullName>
    </submittedName>
</protein>
<name>A0AAV1DEH7_OLDCO</name>
<accession>A0AAV1DEH7</accession>
<dbReference type="AlphaFoldDB" id="A0AAV1DEH7"/>
<dbReference type="EMBL" id="OX459122">
    <property type="protein sequence ID" value="CAI9106008.1"/>
    <property type="molecule type" value="Genomic_DNA"/>
</dbReference>
<gene>
    <name evidence="2" type="ORF">OLC1_LOCUS14593</name>
</gene>
<feature type="region of interest" description="Disordered" evidence="1">
    <location>
        <begin position="87"/>
        <end position="111"/>
    </location>
</feature>
<evidence type="ECO:0000256" key="1">
    <source>
        <dbReference type="SAM" id="MobiDB-lite"/>
    </source>
</evidence>
<feature type="region of interest" description="Disordered" evidence="1">
    <location>
        <begin position="19"/>
        <end position="39"/>
    </location>
</feature>